<dbReference type="Gene3D" id="1.10.575.10">
    <property type="entry name" value="P1 Nuclease"/>
    <property type="match status" value="1"/>
</dbReference>
<evidence type="ECO:0000313" key="2">
    <source>
        <dbReference type="Proteomes" id="UP001569428"/>
    </source>
</evidence>
<organism evidence="1 2">
    <name type="scientific">Microbulbifer epialgicus</name>
    <dbReference type="NCBI Taxonomy" id="393907"/>
    <lineage>
        <taxon>Bacteria</taxon>
        <taxon>Pseudomonadati</taxon>
        <taxon>Pseudomonadota</taxon>
        <taxon>Gammaproteobacteria</taxon>
        <taxon>Cellvibrionales</taxon>
        <taxon>Microbulbiferaceae</taxon>
        <taxon>Microbulbifer</taxon>
    </lineage>
</organism>
<dbReference type="RefSeq" id="WP_371839663.1">
    <property type="nucleotide sequence ID" value="NZ_JBGMEK010000031.1"/>
</dbReference>
<reference evidence="1 2" key="1">
    <citation type="submission" date="2024-08" db="EMBL/GenBank/DDBJ databases">
        <authorList>
            <person name="Ishaq N."/>
        </authorList>
    </citation>
    <scope>NUCLEOTIDE SEQUENCE [LARGE SCALE GENOMIC DNA]</scope>
    <source>
        <strain evidence="1 2">DSM 18651</strain>
    </source>
</reference>
<keyword evidence="2" id="KW-1185">Reference proteome</keyword>
<proteinExistence type="predicted"/>
<gene>
    <name evidence="1" type="ORF">ACCI49_14110</name>
</gene>
<comment type="caution">
    <text evidence="1">The sequence shown here is derived from an EMBL/GenBank/DDBJ whole genome shotgun (WGS) entry which is preliminary data.</text>
</comment>
<sequence>MATEVETLLKKVGEPHLAESTVWADRIRSDEQYNWSALMHYIFY</sequence>
<dbReference type="InterPro" id="IPR008947">
    <property type="entry name" value="PLipase_C/P1_nuclease_dom_sf"/>
</dbReference>
<evidence type="ECO:0000313" key="1">
    <source>
        <dbReference type="EMBL" id="MFA0812049.1"/>
    </source>
</evidence>
<dbReference type="SUPFAM" id="SSF48537">
    <property type="entry name" value="Phospholipase C/P1 nuclease"/>
    <property type="match status" value="1"/>
</dbReference>
<name>A0ABV4P242_9GAMM</name>
<dbReference type="EMBL" id="JBGMEK010000031">
    <property type="protein sequence ID" value="MFA0812049.1"/>
    <property type="molecule type" value="Genomic_DNA"/>
</dbReference>
<dbReference type="Proteomes" id="UP001569428">
    <property type="component" value="Unassembled WGS sequence"/>
</dbReference>
<protein>
    <submittedName>
        <fullName evidence="1">Uncharacterized protein</fullName>
    </submittedName>
</protein>
<accession>A0ABV4P242</accession>